<name>A0A392RGW6_9FABA</name>
<dbReference type="AlphaFoldDB" id="A0A392RGW6"/>
<protein>
    <submittedName>
        <fullName evidence="1">Uncharacterized protein</fullName>
    </submittedName>
</protein>
<organism evidence="1 2">
    <name type="scientific">Trifolium medium</name>
    <dbReference type="NCBI Taxonomy" id="97028"/>
    <lineage>
        <taxon>Eukaryota</taxon>
        <taxon>Viridiplantae</taxon>
        <taxon>Streptophyta</taxon>
        <taxon>Embryophyta</taxon>
        <taxon>Tracheophyta</taxon>
        <taxon>Spermatophyta</taxon>
        <taxon>Magnoliopsida</taxon>
        <taxon>eudicotyledons</taxon>
        <taxon>Gunneridae</taxon>
        <taxon>Pentapetalae</taxon>
        <taxon>rosids</taxon>
        <taxon>fabids</taxon>
        <taxon>Fabales</taxon>
        <taxon>Fabaceae</taxon>
        <taxon>Papilionoideae</taxon>
        <taxon>50 kb inversion clade</taxon>
        <taxon>NPAAA clade</taxon>
        <taxon>Hologalegina</taxon>
        <taxon>IRL clade</taxon>
        <taxon>Trifolieae</taxon>
        <taxon>Trifolium</taxon>
    </lineage>
</organism>
<feature type="non-terminal residue" evidence="1">
    <location>
        <position position="67"/>
    </location>
</feature>
<comment type="caution">
    <text evidence="1">The sequence shown here is derived from an EMBL/GenBank/DDBJ whole genome shotgun (WGS) entry which is preliminary data.</text>
</comment>
<reference evidence="1 2" key="1">
    <citation type="journal article" date="2018" name="Front. Plant Sci.">
        <title>Red Clover (Trifolium pratense) and Zigzag Clover (T. medium) - A Picture of Genomic Similarities and Differences.</title>
        <authorList>
            <person name="Dluhosova J."/>
            <person name="Istvanek J."/>
            <person name="Nedelnik J."/>
            <person name="Repkova J."/>
        </authorList>
    </citation>
    <scope>NUCLEOTIDE SEQUENCE [LARGE SCALE GENOMIC DNA]</scope>
    <source>
        <strain evidence="2">cv. 10/8</strain>
        <tissue evidence="1">Leaf</tissue>
    </source>
</reference>
<keyword evidence="2" id="KW-1185">Reference proteome</keyword>
<proteinExistence type="predicted"/>
<sequence length="67" mass="7738">MDWQRKLKEAQVSAAALRQSVSGMNSEKKQPSSSSKWRAFFRRSPLEDVVVVKNNVYNKGFLHNIQE</sequence>
<dbReference type="EMBL" id="LXQA010227663">
    <property type="protein sequence ID" value="MCI35843.1"/>
    <property type="molecule type" value="Genomic_DNA"/>
</dbReference>
<accession>A0A392RGW6</accession>
<dbReference type="Proteomes" id="UP000265520">
    <property type="component" value="Unassembled WGS sequence"/>
</dbReference>
<evidence type="ECO:0000313" key="1">
    <source>
        <dbReference type="EMBL" id="MCI35843.1"/>
    </source>
</evidence>
<evidence type="ECO:0000313" key="2">
    <source>
        <dbReference type="Proteomes" id="UP000265520"/>
    </source>
</evidence>